<dbReference type="AlphaFoldDB" id="A0A814ICW5"/>
<evidence type="ECO:0000313" key="4">
    <source>
        <dbReference type="Proteomes" id="UP000663854"/>
    </source>
</evidence>
<dbReference type="EMBL" id="CAJNOL010000620">
    <property type="protein sequence ID" value="CAF1141004.1"/>
    <property type="molecule type" value="Genomic_DNA"/>
</dbReference>
<name>A0A814ICW5_9BILA</name>
<protein>
    <submittedName>
        <fullName evidence="1">Uncharacterized protein</fullName>
    </submittedName>
</protein>
<evidence type="ECO:0000313" key="2">
    <source>
        <dbReference type="EMBL" id="CAF1138331.1"/>
    </source>
</evidence>
<dbReference type="EMBL" id="CAJNOH010000382">
    <property type="protein sequence ID" value="CAF1022257.1"/>
    <property type="molecule type" value="Genomic_DNA"/>
</dbReference>
<sequence>MYQHYQHILHDYYLKIDIHCSFIRIIASHRLQPVPLHTNILTSPSVVMSFTISLINTLPNINGKEGEISTKFINESEIDA</sequence>
<evidence type="ECO:0000313" key="5">
    <source>
        <dbReference type="Proteomes" id="UP000663870"/>
    </source>
</evidence>
<reference evidence="1" key="1">
    <citation type="submission" date="2021-02" db="EMBL/GenBank/DDBJ databases">
        <authorList>
            <person name="Nowell W R."/>
        </authorList>
    </citation>
    <scope>NUCLEOTIDE SEQUENCE</scope>
</reference>
<dbReference type="Proteomes" id="UP000663854">
    <property type="component" value="Unassembled WGS sequence"/>
</dbReference>
<gene>
    <name evidence="2" type="ORF">JXQ802_LOCUS21078</name>
    <name evidence="3" type="ORF">JXQ802_LOCUS21214</name>
    <name evidence="1" type="ORF">PYM288_LOCUS15687</name>
</gene>
<dbReference type="EMBL" id="CAJNOL010000613">
    <property type="protein sequence ID" value="CAF1138331.1"/>
    <property type="molecule type" value="Genomic_DNA"/>
</dbReference>
<organism evidence="1 4">
    <name type="scientific">Rotaria sordida</name>
    <dbReference type="NCBI Taxonomy" id="392033"/>
    <lineage>
        <taxon>Eukaryota</taxon>
        <taxon>Metazoa</taxon>
        <taxon>Spiralia</taxon>
        <taxon>Gnathifera</taxon>
        <taxon>Rotifera</taxon>
        <taxon>Eurotatoria</taxon>
        <taxon>Bdelloidea</taxon>
        <taxon>Philodinida</taxon>
        <taxon>Philodinidae</taxon>
        <taxon>Rotaria</taxon>
    </lineage>
</organism>
<dbReference type="Proteomes" id="UP000663870">
    <property type="component" value="Unassembled WGS sequence"/>
</dbReference>
<keyword evidence="5" id="KW-1185">Reference proteome</keyword>
<evidence type="ECO:0000313" key="3">
    <source>
        <dbReference type="EMBL" id="CAF1141004.1"/>
    </source>
</evidence>
<accession>A0A814ICW5</accession>
<evidence type="ECO:0000313" key="1">
    <source>
        <dbReference type="EMBL" id="CAF1022257.1"/>
    </source>
</evidence>
<proteinExistence type="predicted"/>
<comment type="caution">
    <text evidence="1">The sequence shown here is derived from an EMBL/GenBank/DDBJ whole genome shotgun (WGS) entry which is preliminary data.</text>
</comment>